<dbReference type="EMBL" id="BA000036">
    <property type="protein sequence ID" value="BAB97934.1"/>
    <property type="molecule type" value="Genomic_DNA"/>
</dbReference>
<dbReference type="AlphaFoldDB" id="Q8NSX4"/>
<reference evidence="2" key="1">
    <citation type="journal article" date="2003" name="Appl. Microbiol. Biotechnol.">
        <title>The Corynebacterium glutamicum genome: features and impacts on biotechnological processes.</title>
        <authorList>
            <person name="Ikeda M."/>
            <person name="Nakagawa S."/>
        </authorList>
    </citation>
    <scope>NUCLEOTIDE SEQUENCE [LARGE SCALE GENOMIC DNA]</scope>
    <source>
        <strain evidence="2">ATCC 13032 / DSM 20300 / BCRC 11384 / JCM 1318 / LMG 3730 / NCIMB 10025</strain>
    </source>
</reference>
<evidence type="ECO:0000313" key="1">
    <source>
        <dbReference type="EMBL" id="BAB97934.1"/>
    </source>
</evidence>
<dbReference type="Proteomes" id="UP000000582">
    <property type="component" value="Chromosome"/>
</dbReference>
<dbReference type="KEGG" id="cgl:Cgl0543"/>
<organism evidence="1 2">
    <name type="scientific">Corynebacterium glutamicum (strain ATCC 13032 / DSM 20300 / JCM 1318 / BCRC 11384 / CCUG 27702 / LMG 3730 / NBRC 12168 / NCIMB 10025 / NRRL B-2784 / 534)</name>
    <dbReference type="NCBI Taxonomy" id="196627"/>
    <lineage>
        <taxon>Bacteria</taxon>
        <taxon>Bacillati</taxon>
        <taxon>Actinomycetota</taxon>
        <taxon>Actinomycetes</taxon>
        <taxon>Mycobacteriales</taxon>
        <taxon>Corynebacteriaceae</taxon>
        <taxon>Corynebacterium</taxon>
    </lineage>
</organism>
<proteinExistence type="predicted"/>
<name>Q8NSX4_CORGL</name>
<dbReference type="HOGENOM" id="CLU_1141066_0_0_11"/>
<evidence type="ECO:0000313" key="2">
    <source>
        <dbReference type="Proteomes" id="UP000000582"/>
    </source>
</evidence>
<gene>
    <name evidence="1" type="ordered locus">Cgl0543</name>
</gene>
<protein>
    <submittedName>
        <fullName evidence="1">Uncharacterized protein</fullName>
    </submittedName>
</protein>
<sequence length="243" mass="26547">MELNWFAHCYLLPRHFFDDDQVANCQDHATYLWGIGADHGVADSLQTEGTKIFAMLGLGAHSAFDLSNLQRHFLRLLTCACTQNTCWCDLFDGLATAGCNLFRADQLLQAIHSCVDDVDSVVRTKGLGQDVLDTCALKNWTCCATGDNTGTWSSWLQHNDAGCLFALNWVGDGAVDHWDAEEVLTSLFCTLLDCGRNFLGLAVTDTDHSLAVANDDKCGEAEATTTLDDLGHTVDGDYTLDVL</sequence>
<accession>Q8NSX4</accession>
<dbReference type="BioCyc" id="CORYNE:G18NG-10103-MONOMER"/>
<keyword evidence="2" id="KW-1185">Reference proteome</keyword>